<reference evidence="12" key="1">
    <citation type="submission" date="2016-10" db="EMBL/GenBank/DDBJ databases">
        <authorList>
            <person name="Varghese N."/>
            <person name="Submissions S."/>
        </authorList>
    </citation>
    <scope>NUCLEOTIDE SEQUENCE [LARGE SCALE GENOMIC DNA]</scope>
    <source>
        <strain evidence="12">NLAE-zl-G277</strain>
    </source>
</reference>
<dbReference type="PANTHER" id="PTHR33451:SF3">
    <property type="entry name" value="MALATE-2H(+)_NA(+)-LACTATE ANTIPORTER"/>
    <property type="match status" value="1"/>
</dbReference>
<dbReference type="GO" id="GO:0015297">
    <property type="term" value="F:antiporter activity"/>
    <property type="evidence" value="ECO:0007669"/>
    <property type="project" value="UniProtKB-KW"/>
</dbReference>
<dbReference type="InterPro" id="IPR052180">
    <property type="entry name" value="NhaC_Na-H+_Antiporter"/>
</dbReference>
<dbReference type="Proteomes" id="UP000198508">
    <property type="component" value="Unassembled WGS sequence"/>
</dbReference>
<evidence type="ECO:0000256" key="4">
    <source>
        <dbReference type="ARBA" id="ARBA00022475"/>
    </source>
</evidence>
<comment type="similarity">
    <text evidence="8">Belongs to the NhaC Na(+)/H(+) (TC 2.A.35) antiporter family.</text>
</comment>
<keyword evidence="2" id="KW-0813">Transport</keyword>
<dbReference type="InterPro" id="IPR018461">
    <property type="entry name" value="Na/H_Antiport_NhaC-like_C"/>
</dbReference>
<name>A0A1I0JWN8_9FIRM</name>
<comment type="subcellular location">
    <subcellularLocation>
        <location evidence="1">Cell membrane</location>
        <topology evidence="1">Multi-pass membrane protein</topology>
    </subcellularLocation>
</comment>
<keyword evidence="12" id="KW-1185">Reference proteome</keyword>
<evidence type="ECO:0000256" key="2">
    <source>
        <dbReference type="ARBA" id="ARBA00022448"/>
    </source>
</evidence>
<dbReference type="PANTHER" id="PTHR33451">
    <property type="entry name" value="MALATE-2H(+)/NA(+)-LACTATE ANTIPORTER"/>
    <property type="match status" value="1"/>
</dbReference>
<feature type="domain" description="Na+/H+ antiporter NhaC-like C-terminal" evidence="10">
    <location>
        <begin position="149"/>
        <end position="421"/>
    </location>
</feature>
<feature type="transmembrane region" description="Helical" evidence="9">
    <location>
        <begin position="12"/>
        <end position="41"/>
    </location>
</feature>
<dbReference type="GO" id="GO:0005886">
    <property type="term" value="C:plasma membrane"/>
    <property type="evidence" value="ECO:0007669"/>
    <property type="project" value="UniProtKB-SubCell"/>
</dbReference>
<evidence type="ECO:0000313" key="12">
    <source>
        <dbReference type="Proteomes" id="UP000198508"/>
    </source>
</evidence>
<protein>
    <submittedName>
        <fullName evidence="11">Transporter, NhaC family</fullName>
    </submittedName>
</protein>
<keyword evidence="7 9" id="KW-0472">Membrane</keyword>
<evidence type="ECO:0000256" key="9">
    <source>
        <dbReference type="SAM" id="Phobius"/>
    </source>
</evidence>
<dbReference type="EMBL" id="FOIM01000036">
    <property type="protein sequence ID" value="SEU14385.1"/>
    <property type="molecule type" value="Genomic_DNA"/>
</dbReference>
<feature type="transmembrane region" description="Helical" evidence="9">
    <location>
        <begin position="407"/>
        <end position="428"/>
    </location>
</feature>
<evidence type="ECO:0000313" key="11">
    <source>
        <dbReference type="EMBL" id="SEU14385.1"/>
    </source>
</evidence>
<dbReference type="Pfam" id="PF03553">
    <property type="entry name" value="Na_H_antiporter"/>
    <property type="match status" value="1"/>
</dbReference>
<evidence type="ECO:0000256" key="7">
    <source>
        <dbReference type="ARBA" id="ARBA00023136"/>
    </source>
</evidence>
<evidence type="ECO:0000256" key="1">
    <source>
        <dbReference type="ARBA" id="ARBA00004651"/>
    </source>
</evidence>
<keyword evidence="4" id="KW-1003">Cell membrane</keyword>
<keyword evidence="3" id="KW-0050">Antiport</keyword>
<sequence>MLETVSLAAFMIGLFVCLLSGISLVYALMAGYLIFFGYGLVRGHGVAELLRMSGSGVRKVRNILITFGLIGMLTALWRAAGTIPAVVSYSSQLIRPSAFFMFVFLLNCLVSVLTGTSLGTAATMGVICMAIGSAMRMSPVITGGAVISGAYFGDRCSPVSTSALLVCELTGTDIYDNIRRMAASSVLPLGLTCLLYYLMGIAGTNGGVTLNVRPIFERGFVIHWLAVLPAAVILILSVFRVKVRMTLSVSIAVAFLTGMFLQHTGPLELLKTAVYGYRAADPELAAMMNGGGMMSMVRLAVIITISSSYAGLFEGTHLLDQLKLHMEEVGRSFTLYGGMLFATVVVAAIACNQTLTIILVHQLFCGQERERGEMAVNLENTAVVVAPLIPWSIAAAAPLASIGASTASLFAACYLYLLPLCCLIGSLIKRRPEPAARMGMGFGPLRHS</sequence>
<organism evidence="11 12">
    <name type="scientific">Enterocloster lavalensis</name>
    <dbReference type="NCBI Taxonomy" id="460384"/>
    <lineage>
        <taxon>Bacteria</taxon>
        <taxon>Bacillati</taxon>
        <taxon>Bacillota</taxon>
        <taxon>Clostridia</taxon>
        <taxon>Lachnospirales</taxon>
        <taxon>Lachnospiraceae</taxon>
        <taxon>Enterocloster</taxon>
    </lineage>
</organism>
<feature type="transmembrane region" description="Helical" evidence="9">
    <location>
        <begin position="220"/>
        <end position="239"/>
    </location>
</feature>
<evidence type="ECO:0000256" key="3">
    <source>
        <dbReference type="ARBA" id="ARBA00022449"/>
    </source>
</evidence>
<evidence type="ECO:0000256" key="6">
    <source>
        <dbReference type="ARBA" id="ARBA00022989"/>
    </source>
</evidence>
<keyword evidence="6 9" id="KW-1133">Transmembrane helix</keyword>
<proteinExistence type="inferred from homology"/>
<dbReference type="AlphaFoldDB" id="A0A1I0JWN8"/>
<feature type="transmembrane region" description="Helical" evidence="9">
    <location>
        <begin position="296"/>
        <end position="313"/>
    </location>
</feature>
<feature type="transmembrane region" description="Helical" evidence="9">
    <location>
        <begin position="333"/>
        <end position="360"/>
    </location>
</feature>
<evidence type="ECO:0000259" key="10">
    <source>
        <dbReference type="Pfam" id="PF03553"/>
    </source>
</evidence>
<accession>A0A1I0JWN8</accession>
<keyword evidence="5 9" id="KW-0812">Transmembrane</keyword>
<feature type="transmembrane region" description="Helical" evidence="9">
    <location>
        <begin position="186"/>
        <end position="208"/>
    </location>
</feature>
<feature type="transmembrane region" description="Helical" evidence="9">
    <location>
        <begin position="381"/>
        <end position="401"/>
    </location>
</feature>
<feature type="transmembrane region" description="Helical" evidence="9">
    <location>
        <begin position="62"/>
        <end position="80"/>
    </location>
</feature>
<feature type="transmembrane region" description="Helical" evidence="9">
    <location>
        <begin position="100"/>
        <end position="131"/>
    </location>
</feature>
<evidence type="ECO:0000256" key="5">
    <source>
        <dbReference type="ARBA" id="ARBA00022692"/>
    </source>
</evidence>
<gene>
    <name evidence="11" type="ORF">SAMN05216313_13638</name>
</gene>
<evidence type="ECO:0000256" key="8">
    <source>
        <dbReference type="ARBA" id="ARBA00038435"/>
    </source>
</evidence>